<proteinExistence type="predicted"/>
<comment type="caution">
    <text evidence="1">The sequence shown here is derived from an EMBL/GenBank/DDBJ whole genome shotgun (WGS) entry which is preliminary data.</text>
</comment>
<dbReference type="RefSeq" id="WP_387905840.1">
    <property type="nucleotide sequence ID" value="NZ_JBIBEG010000007.1"/>
</dbReference>
<accession>A0ABW6XBL5</accession>
<dbReference type="EMBL" id="JBIBEG010000007">
    <property type="protein sequence ID" value="MFF5899127.1"/>
    <property type="molecule type" value="Genomic_DNA"/>
</dbReference>
<evidence type="ECO:0000313" key="2">
    <source>
        <dbReference type="Proteomes" id="UP001602322"/>
    </source>
</evidence>
<dbReference type="Proteomes" id="UP001602322">
    <property type="component" value="Unassembled WGS sequence"/>
</dbReference>
<organism evidence="1 2">
    <name type="scientific">Streptomyces argenteolus</name>
    <dbReference type="NCBI Taxonomy" id="67274"/>
    <lineage>
        <taxon>Bacteria</taxon>
        <taxon>Bacillati</taxon>
        <taxon>Actinomycetota</taxon>
        <taxon>Actinomycetes</taxon>
        <taxon>Kitasatosporales</taxon>
        <taxon>Streptomycetaceae</taxon>
        <taxon>Streptomyces</taxon>
    </lineage>
</organism>
<sequence>MSADARDAVVGLLRHMVTGESDEEEVALGNADLGDQCRAAARNGVWLVHRELGTRHRESAEAVLEQIENDKPRLAAYPAGIRGTWCADPAACRPKRQGP</sequence>
<name>A0ABW6XBL5_9ACTN</name>
<protein>
    <submittedName>
        <fullName evidence="1">Uncharacterized protein</fullName>
    </submittedName>
</protein>
<reference evidence="1 2" key="1">
    <citation type="submission" date="2024-10" db="EMBL/GenBank/DDBJ databases">
        <title>The Natural Products Discovery Center: Release of the First 8490 Sequenced Strains for Exploring Actinobacteria Biosynthetic Diversity.</title>
        <authorList>
            <person name="Kalkreuter E."/>
            <person name="Kautsar S.A."/>
            <person name="Yang D."/>
            <person name="Bader C.D."/>
            <person name="Teijaro C.N."/>
            <person name="Fluegel L."/>
            <person name="Davis C.M."/>
            <person name="Simpson J.R."/>
            <person name="Lauterbach L."/>
            <person name="Steele A.D."/>
            <person name="Gui C."/>
            <person name="Meng S."/>
            <person name="Li G."/>
            <person name="Viehrig K."/>
            <person name="Ye F."/>
            <person name="Su P."/>
            <person name="Kiefer A.F."/>
            <person name="Nichols A."/>
            <person name="Cepeda A.J."/>
            <person name="Yan W."/>
            <person name="Fan B."/>
            <person name="Jiang Y."/>
            <person name="Adhikari A."/>
            <person name="Zheng C.-J."/>
            <person name="Schuster L."/>
            <person name="Cowan T.M."/>
            <person name="Smanski M.J."/>
            <person name="Chevrette M.G."/>
            <person name="De Carvalho L.P.S."/>
            <person name="Shen B."/>
        </authorList>
    </citation>
    <scope>NUCLEOTIDE SEQUENCE [LARGE SCALE GENOMIC DNA]</scope>
    <source>
        <strain evidence="1 2">NPDC012540</strain>
    </source>
</reference>
<gene>
    <name evidence="1" type="ORF">ACFY8O_24845</name>
</gene>
<keyword evidence="2" id="KW-1185">Reference proteome</keyword>
<evidence type="ECO:0000313" key="1">
    <source>
        <dbReference type="EMBL" id="MFF5899127.1"/>
    </source>
</evidence>